<dbReference type="PROSITE" id="PS50940">
    <property type="entry name" value="CHIT_BIND_II"/>
    <property type="match status" value="1"/>
</dbReference>
<dbReference type="PANTHER" id="PTHR22906:SF21">
    <property type="entry name" value="SEMA DOMAIN-CONTAINING PROTEIN"/>
    <property type="match status" value="1"/>
</dbReference>
<protein>
    <recommendedName>
        <fullName evidence="4">Chitin-binding type-2 domain-containing protein</fullName>
    </recommendedName>
</protein>
<dbReference type="Gene3D" id="2.20.100.10">
    <property type="entry name" value="Thrombospondin type-1 (TSP1) repeat"/>
    <property type="match status" value="4"/>
</dbReference>
<dbReference type="EMBL" id="JAEAOA010001004">
    <property type="protein sequence ID" value="KAK3601702.1"/>
    <property type="molecule type" value="Genomic_DNA"/>
</dbReference>
<feature type="signal peptide" evidence="3">
    <location>
        <begin position="1"/>
        <end position="27"/>
    </location>
</feature>
<dbReference type="InterPro" id="IPR036383">
    <property type="entry name" value="TSP1_rpt_sf"/>
</dbReference>
<dbReference type="InterPro" id="IPR052065">
    <property type="entry name" value="Compl_asym_regulator"/>
</dbReference>
<dbReference type="GO" id="GO:0008061">
    <property type="term" value="F:chitin binding"/>
    <property type="evidence" value="ECO:0007669"/>
    <property type="project" value="InterPro"/>
</dbReference>
<dbReference type="SUPFAM" id="SSF82895">
    <property type="entry name" value="TSP-1 type 1 repeat"/>
    <property type="match status" value="3"/>
</dbReference>
<comment type="caution">
    <text evidence="5">The sequence shown here is derived from an EMBL/GenBank/DDBJ whole genome shotgun (WGS) entry which is preliminary data.</text>
</comment>
<evidence type="ECO:0000259" key="4">
    <source>
        <dbReference type="PROSITE" id="PS50940"/>
    </source>
</evidence>
<reference evidence="5" key="3">
    <citation type="submission" date="2023-05" db="EMBL/GenBank/DDBJ databases">
        <authorList>
            <person name="Smith C.H."/>
        </authorList>
    </citation>
    <scope>NUCLEOTIDE SEQUENCE</scope>
    <source>
        <strain evidence="5">CHS0354</strain>
        <tissue evidence="5">Mantle</tissue>
    </source>
</reference>
<dbReference type="Pfam" id="PF01607">
    <property type="entry name" value="CBM_14"/>
    <property type="match status" value="1"/>
</dbReference>
<evidence type="ECO:0000256" key="2">
    <source>
        <dbReference type="ARBA" id="ARBA00023157"/>
    </source>
</evidence>
<dbReference type="InterPro" id="IPR036508">
    <property type="entry name" value="Chitin-bd_dom_sf"/>
</dbReference>
<evidence type="ECO:0000313" key="5">
    <source>
        <dbReference type="EMBL" id="KAK3601702.1"/>
    </source>
</evidence>
<dbReference type="SMART" id="SM00494">
    <property type="entry name" value="ChtBD2"/>
    <property type="match status" value="1"/>
</dbReference>
<proteinExistence type="predicted"/>
<evidence type="ECO:0000256" key="1">
    <source>
        <dbReference type="ARBA" id="ARBA00022737"/>
    </source>
</evidence>
<dbReference type="Pfam" id="PF00090">
    <property type="entry name" value="TSP_1"/>
    <property type="match status" value="4"/>
</dbReference>
<evidence type="ECO:0000256" key="3">
    <source>
        <dbReference type="SAM" id="SignalP"/>
    </source>
</evidence>
<dbReference type="PANTHER" id="PTHR22906">
    <property type="entry name" value="PROPERDIN"/>
    <property type="match status" value="1"/>
</dbReference>
<accession>A0AAE0T0U2</accession>
<feature type="domain" description="Chitin-binding type-2" evidence="4">
    <location>
        <begin position="330"/>
        <end position="377"/>
    </location>
</feature>
<feature type="chain" id="PRO_5042071662" description="Chitin-binding type-2 domain-containing protein" evidence="3">
    <location>
        <begin position="28"/>
        <end position="381"/>
    </location>
</feature>
<dbReference type="PROSITE" id="PS51257">
    <property type="entry name" value="PROKAR_LIPOPROTEIN"/>
    <property type="match status" value="1"/>
</dbReference>
<dbReference type="FunFam" id="2.20.100.10:FF:000001">
    <property type="entry name" value="semaphorin-5A isoform X1"/>
    <property type="match status" value="1"/>
</dbReference>
<sequence>MSQFTRNFRLVLLVCAVFVSMPHGTVSSGCSQSSVCGVDCGWSAWNGWTSEGACSVTCGGGSQAQIRNRTCINLIPQKSVQQCSGTSTECISILCNNRTCTIDGSWSAWNNWISDGDCVITCSGCTQPQTRLRTCTNPIPQNGGKPCNGTSRESQIIECDATTCPLVDGGWGAWYAWTYSSSCSASCGGGTRRQVRARSCSNPFPQNGGKQCNGSISESQTVQCNTQPCSPVDGIWSNWNAWTSKGSWNVTCTMGKQTQTRTRSCSNSQNCGRTCDGNSMESQIVQCNKQTCPPECTSAGNITNCSISSTAITRTVLTPGSGGSGCNSLNCICDETYHGYIRYPTNCTQFIMCAWNKPFLSSCENGTYWNQNLQICDQGRC</sequence>
<dbReference type="GO" id="GO:0005576">
    <property type="term" value="C:extracellular region"/>
    <property type="evidence" value="ECO:0007669"/>
    <property type="project" value="InterPro"/>
</dbReference>
<keyword evidence="2" id="KW-1015">Disulfide bond</keyword>
<dbReference type="SUPFAM" id="SSF57625">
    <property type="entry name" value="Invertebrate chitin-binding proteins"/>
    <property type="match status" value="1"/>
</dbReference>
<gene>
    <name evidence="5" type="ORF">CHS0354_016060</name>
</gene>
<dbReference type="Gene3D" id="2.170.140.10">
    <property type="entry name" value="Chitin binding domain"/>
    <property type="match status" value="1"/>
</dbReference>
<dbReference type="AlphaFoldDB" id="A0AAE0T0U2"/>
<organism evidence="5 6">
    <name type="scientific">Potamilus streckersoni</name>
    <dbReference type="NCBI Taxonomy" id="2493646"/>
    <lineage>
        <taxon>Eukaryota</taxon>
        <taxon>Metazoa</taxon>
        <taxon>Spiralia</taxon>
        <taxon>Lophotrochozoa</taxon>
        <taxon>Mollusca</taxon>
        <taxon>Bivalvia</taxon>
        <taxon>Autobranchia</taxon>
        <taxon>Heteroconchia</taxon>
        <taxon>Palaeoheterodonta</taxon>
        <taxon>Unionida</taxon>
        <taxon>Unionoidea</taxon>
        <taxon>Unionidae</taxon>
        <taxon>Ambleminae</taxon>
        <taxon>Lampsilini</taxon>
        <taxon>Potamilus</taxon>
    </lineage>
</organism>
<dbReference type="Proteomes" id="UP001195483">
    <property type="component" value="Unassembled WGS sequence"/>
</dbReference>
<evidence type="ECO:0000313" key="6">
    <source>
        <dbReference type="Proteomes" id="UP001195483"/>
    </source>
</evidence>
<reference evidence="5" key="1">
    <citation type="journal article" date="2021" name="Genome Biol. Evol.">
        <title>A High-Quality Reference Genome for a Parasitic Bivalve with Doubly Uniparental Inheritance (Bivalvia: Unionida).</title>
        <authorList>
            <person name="Smith C.H."/>
        </authorList>
    </citation>
    <scope>NUCLEOTIDE SEQUENCE</scope>
    <source>
        <strain evidence="5">CHS0354</strain>
    </source>
</reference>
<keyword evidence="3" id="KW-0732">Signal</keyword>
<reference evidence="5" key="2">
    <citation type="journal article" date="2021" name="Genome Biol. Evol.">
        <title>Developing a high-quality reference genome for a parasitic bivalve with doubly uniparental inheritance (Bivalvia: Unionida).</title>
        <authorList>
            <person name="Smith C.H."/>
        </authorList>
    </citation>
    <scope>NUCLEOTIDE SEQUENCE</scope>
    <source>
        <strain evidence="5">CHS0354</strain>
        <tissue evidence="5">Mantle</tissue>
    </source>
</reference>
<dbReference type="InterPro" id="IPR002557">
    <property type="entry name" value="Chitin-bd_dom"/>
</dbReference>
<keyword evidence="1" id="KW-0677">Repeat</keyword>
<dbReference type="PROSITE" id="PS50092">
    <property type="entry name" value="TSP1"/>
    <property type="match status" value="4"/>
</dbReference>
<keyword evidence="6" id="KW-1185">Reference proteome</keyword>
<name>A0AAE0T0U2_9BIVA</name>
<dbReference type="InterPro" id="IPR000884">
    <property type="entry name" value="TSP1_rpt"/>
</dbReference>
<dbReference type="SMART" id="SM00209">
    <property type="entry name" value="TSP1"/>
    <property type="match status" value="4"/>
</dbReference>